<evidence type="ECO:0000256" key="2">
    <source>
        <dbReference type="ARBA" id="ARBA00004785"/>
    </source>
</evidence>
<comment type="pathway">
    <text evidence="2 15">Porphyrin-containing compound metabolism; protoporphyrin-IX biosynthesis; protoporphyrinogen-IX from coproporphyrinogen-III (AdoMet route): step 1/1.</text>
</comment>
<dbReference type="InterPro" id="IPR023404">
    <property type="entry name" value="rSAM_horseshoe"/>
</dbReference>
<dbReference type="RefSeq" id="WP_134386052.1">
    <property type="nucleotide sequence ID" value="NZ_BMWW01000004.1"/>
</dbReference>
<dbReference type="SFLD" id="SFLDG01065">
    <property type="entry name" value="anaerobic_coproporphyrinogen-I"/>
    <property type="match status" value="1"/>
</dbReference>
<evidence type="ECO:0000313" key="21">
    <source>
        <dbReference type="Proteomes" id="UP000294359"/>
    </source>
</evidence>
<feature type="binding site" evidence="16">
    <location>
        <position position="257"/>
    </location>
    <ligand>
        <name>S-adenosyl-L-methionine</name>
        <dbReference type="ChEBI" id="CHEBI:59789"/>
        <label>2</label>
    </ligand>
</feature>
<reference evidence="19" key="1">
    <citation type="journal article" date="2014" name="Int. J. Syst. Evol. Microbiol.">
        <title>Complete genome sequence of Corynebacterium casei LMG S-19264T (=DSM 44701T), isolated from a smear-ripened cheese.</title>
        <authorList>
            <consortium name="US DOE Joint Genome Institute (JGI-PGF)"/>
            <person name="Walter F."/>
            <person name="Albersmeier A."/>
            <person name="Kalinowski J."/>
            <person name="Ruckert C."/>
        </authorList>
    </citation>
    <scope>NUCLEOTIDE SEQUENCE</scope>
    <source>
        <strain evidence="19">KCTC 12344</strain>
    </source>
</reference>
<dbReference type="Pfam" id="PF04055">
    <property type="entry name" value="Radical_SAM"/>
    <property type="match status" value="1"/>
</dbReference>
<dbReference type="AlphaFoldDB" id="A0A4P7BH01"/>
<feature type="binding site" evidence="17">
    <location>
        <position position="80"/>
    </location>
    <ligand>
        <name>[4Fe-4S] cluster</name>
        <dbReference type="ChEBI" id="CHEBI:49883"/>
        <note>4Fe-4S-S-AdoMet</note>
    </ligand>
</feature>
<evidence type="ECO:0000259" key="18">
    <source>
        <dbReference type="PROSITE" id="PS51918"/>
    </source>
</evidence>
<evidence type="ECO:0000256" key="1">
    <source>
        <dbReference type="ARBA" id="ARBA00004496"/>
    </source>
</evidence>
<evidence type="ECO:0000313" key="19">
    <source>
        <dbReference type="EMBL" id="GGY91383.1"/>
    </source>
</evidence>
<evidence type="ECO:0000313" key="20">
    <source>
        <dbReference type="EMBL" id="QBQ37570.1"/>
    </source>
</evidence>
<feature type="binding site" evidence="16">
    <location>
        <begin position="79"/>
        <end position="81"/>
    </location>
    <ligand>
        <name>S-adenosyl-L-methionine</name>
        <dbReference type="ChEBI" id="CHEBI:59789"/>
        <label>2</label>
    </ligand>
</feature>
<evidence type="ECO:0000256" key="12">
    <source>
        <dbReference type="ARBA" id="ARBA00023244"/>
    </source>
</evidence>
<protein>
    <recommendedName>
        <fullName evidence="15">Coproporphyrinogen-III oxidase</fullName>
        <ecNumber evidence="15">1.3.98.3</ecNumber>
    </recommendedName>
</protein>
<dbReference type="InterPro" id="IPR006638">
    <property type="entry name" value="Elp3/MiaA/NifB-like_rSAM"/>
</dbReference>
<dbReference type="InterPro" id="IPR007197">
    <property type="entry name" value="rSAM"/>
</dbReference>
<name>A0A4P7BH01_9BURK</name>
<comment type="similarity">
    <text evidence="3 15">Belongs to the anaerobic coproporphyrinogen-III oxidase family.</text>
</comment>
<comment type="catalytic activity">
    <reaction evidence="14 15">
        <text>coproporphyrinogen III + 2 S-adenosyl-L-methionine = protoporphyrinogen IX + 2 5'-deoxyadenosine + 2 L-methionine + 2 CO2</text>
        <dbReference type="Rhea" id="RHEA:15425"/>
        <dbReference type="ChEBI" id="CHEBI:16526"/>
        <dbReference type="ChEBI" id="CHEBI:17319"/>
        <dbReference type="ChEBI" id="CHEBI:57307"/>
        <dbReference type="ChEBI" id="CHEBI:57309"/>
        <dbReference type="ChEBI" id="CHEBI:57844"/>
        <dbReference type="ChEBI" id="CHEBI:59789"/>
        <dbReference type="EC" id="1.3.98.3"/>
    </reaction>
</comment>
<evidence type="ECO:0000256" key="6">
    <source>
        <dbReference type="ARBA" id="ARBA00022490"/>
    </source>
</evidence>
<evidence type="ECO:0000313" key="22">
    <source>
        <dbReference type="Proteomes" id="UP000619512"/>
    </source>
</evidence>
<dbReference type="SUPFAM" id="SSF102114">
    <property type="entry name" value="Radical SAM enzymes"/>
    <property type="match status" value="1"/>
</dbReference>
<dbReference type="FunFam" id="1.10.10.920:FF:000001">
    <property type="entry name" value="Coproporphyrinogen-III oxidase"/>
    <property type="match status" value="1"/>
</dbReference>
<dbReference type="SMART" id="SM00729">
    <property type="entry name" value="Elp3"/>
    <property type="match status" value="1"/>
</dbReference>
<dbReference type="NCBIfam" id="TIGR00538">
    <property type="entry name" value="hemN"/>
    <property type="match status" value="1"/>
</dbReference>
<dbReference type="EMBL" id="CP038026">
    <property type="protein sequence ID" value="QBQ37570.1"/>
    <property type="molecule type" value="Genomic_DNA"/>
</dbReference>
<evidence type="ECO:0000256" key="14">
    <source>
        <dbReference type="ARBA" id="ARBA00048321"/>
    </source>
</evidence>
<dbReference type="EMBL" id="BMWW01000004">
    <property type="protein sequence ID" value="GGY91383.1"/>
    <property type="molecule type" value="Genomic_DNA"/>
</dbReference>
<feature type="binding site" evidence="16">
    <location>
        <begin position="125"/>
        <end position="126"/>
    </location>
    <ligand>
        <name>S-adenosyl-L-methionine</name>
        <dbReference type="ChEBI" id="CHEBI:59789"/>
        <label>2</label>
    </ligand>
</feature>
<dbReference type="InterPro" id="IPR010723">
    <property type="entry name" value="HemN_C"/>
</dbReference>
<dbReference type="GO" id="GO:0051989">
    <property type="term" value="F:coproporphyrinogen dehydrogenase activity"/>
    <property type="evidence" value="ECO:0007669"/>
    <property type="project" value="UniProtKB-EC"/>
</dbReference>
<feature type="domain" description="Radical SAM core" evidence="18">
    <location>
        <begin position="58"/>
        <end position="294"/>
    </location>
</feature>
<dbReference type="InterPro" id="IPR004558">
    <property type="entry name" value="Coprogen_oxidase_HemN"/>
</dbReference>
<evidence type="ECO:0000256" key="13">
    <source>
        <dbReference type="ARBA" id="ARBA00024295"/>
    </source>
</evidence>
<keyword evidence="9 15" id="KW-0560">Oxidoreductase</keyword>
<feature type="binding site" evidence="16">
    <location>
        <position position="67"/>
    </location>
    <ligand>
        <name>S-adenosyl-L-methionine</name>
        <dbReference type="ChEBI" id="CHEBI:59789"/>
        <label>1</label>
    </ligand>
</feature>
<dbReference type="SFLD" id="SFLDS00029">
    <property type="entry name" value="Radical_SAM"/>
    <property type="match status" value="1"/>
</dbReference>
<evidence type="ECO:0000256" key="16">
    <source>
        <dbReference type="PIRSR" id="PIRSR000167-1"/>
    </source>
</evidence>
<keyword evidence="5 15" id="KW-0004">4Fe-4S</keyword>
<reference evidence="19" key="3">
    <citation type="submission" date="2022-12" db="EMBL/GenBank/DDBJ databases">
        <authorList>
            <person name="Sun Q."/>
            <person name="Kim S."/>
        </authorList>
    </citation>
    <scope>NUCLEOTIDE SEQUENCE</scope>
    <source>
        <strain evidence="19">KCTC 12344</strain>
    </source>
</reference>
<evidence type="ECO:0000256" key="15">
    <source>
        <dbReference type="PIRNR" id="PIRNR000167"/>
    </source>
</evidence>
<evidence type="ECO:0000256" key="3">
    <source>
        <dbReference type="ARBA" id="ARBA00005493"/>
    </source>
</evidence>
<comment type="subunit">
    <text evidence="4">Monomer.</text>
</comment>
<dbReference type="Proteomes" id="UP000619512">
    <property type="component" value="Unassembled WGS sequence"/>
</dbReference>
<evidence type="ECO:0000256" key="9">
    <source>
        <dbReference type="ARBA" id="ARBA00023002"/>
    </source>
</evidence>
<feature type="binding site" evidence="17">
    <location>
        <position position="73"/>
    </location>
    <ligand>
        <name>[4Fe-4S] cluster</name>
        <dbReference type="ChEBI" id="CHEBI:49883"/>
        <note>4Fe-4S-S-AdoMet</note>
    </ligand>
</feature>
<dbReference type="GO" id="GO:0046872">
    <property type="term" value="F:metal ion binding"/>
    <property type="evidence" value="ECO:0007669"/>
    <property type="project" value="UniProtKB-KW"/>
</dbReference>
<dbReference type="GO" id="GO:0051539">
    <property type="term" value="F:4 iron, 4 sulfur cluster binding"/>
    <property type="evidence" value="ECO:0007669"/>
    <property type="project" value="UniProtKB-KW"/>
</dbReference>
<dbReference type="Gene3D" id="3.80.30.20">
    <property type="entry name" value="tm_1862 like domain"/>
    <property type="match status" value="1"/>
</dbReference>
<feature type="binding site" evidence="16">
    <location>
        <position position="198"/>
    </location>
    <ligand>
        <name>S-adenosyl-L-methionine</name>
        <dbReference type="ChEBI" id="CHEBI:59789"/>
        <label>2</label>
    </ligand>
</feature>
<keyword evidence="6 15" id="KW-0963">Cytoplasm</keyword>
<evidence type="ECO:0000256" key="8">
    <source>
        <dbReference type="ARBA" id="ARBA00022723"/>
    </source>
</evidence>
<feature type="binding site" evidence="16">
    <location>
        <position position="343"/>
    </location>
    <ligand>
        <name>S-adenosyl-L-methionine</name>
        <dbReference type="ChEBI" id="CHEBI:59789"/>
        <label>1</label>
    </ligand>
</feature>
<dbReference type="PIRSF" id="PIRSF000167">
    <property type="entry name" value="HemN"/>
    <property type="match status" value="1"/>
</dbReference>
<comment type="subcellular location">
    <subcellularLocation>
        <location evidence="1 15">Cytoplasm</location>
    </subcellularLocation>
</comment>
<organism evidence="19 22">
    <name type="scientific">Pseudoduganella plicata</name>
    <dbReference type="NCBI Taxonomy" id="321984"/>
    <lineage>
        <taxon>Bacteria</taxon>
        <taxon>Pseudomonadati</taxon>
        <taxon>Pseudomonadota</taxon>
        <taxon>Betaproteobacteria</taxon>
        <taxon>Burkholderiales</taxon>
        <taxon>Oxalobacteraceae</taxon>
        <taxon>Telluria group</taxon>
        <taxon>Pseudoduganella</taxon>
    </lineage>
</organism>
<comment type="cofactor">
    <cofactor evidence="15 17">
        <name>[4Fe-4S] cluster</name>
        <dbReference type="ChEBI" id="CHEBI:49883"/>
    </cofactor>
    <text evidence="15 17">Binds 1 [4Fe-4S] cluster. The cluster is coordinated with 3 cysteines and an exchangeable S-adenosyl-L-methionine.</text>
</comment>
<dbReference type="OrthoDB" id="9808022at2"/>
<feature type="binding site" evidence="16">
    <location>
        <position position="186"/>
    </location>
    <ligand>
        <name>S-adenosyl-L-methionine</name>
        <dbReference type="ChEBI" id="CHEBI:59789"/>
        <label>2</label>
    </ligand>
</feature>
<dbReference type="PANTHER" id="PTHR13932">
    <property type="entry name" value="COPROPORPHYRINIGEN III OXIDASE"/>
    <property type="match status" value="1"/>
</dbReference>
<dbReference type="InterPro" id="IPR058240">
    <property type="entry name" value="rSAM_sf"/>
</dbReference>
<feature type="binding site" evidence="16">
    <location>
        <position position="223"/>
    </location>
    <ligand>
        <name>S-adenosyl-L-methionine</name>
        <dbReference type="ChEBI" id="CHEBI:59789"/>
        <label>2</label>
    </ligand>
</feature>
<feature type="binding site" evidence="17">
    <location>
        <position position="77"/>
    </location>
    <ligand>
        <name>[4Fe-4S] cluster</name>
        <dbReference type="ChEBI" id="CHEBI:49883"/>
        <note>4Fe-4S-S-AdoMet</note>
    </ligand>
</feature>
<evidence type="ECO:0000256" key="11">
    <source>
        <dbReference type="ARBA" id="ARBA00023014"/>
    </source>
</evidence>
<evidence type="ECO:0000256" key="4">
    <source>
        <dbReference type="ARBA" id="ARBA00011245"/>
    </source>
</evidence>
<keyword evidence="10 15" id="KW-0408">Iron</keyword>
<accession>A0A4P7BH01</accession>
<dbReference type="GO" id="GO:0004109">
    <property type="term" value="F:coproporphyrinogen oxidase activity"/>
    <property type="evidence" value="ECO:0007669"/>
    <property type="project" value="InterPro"/>
</dbReference>
<keyword evidence="8 15" id="KW-0479">Metal-binding</keyword>
<comment type="function">
    <text evidence="13">Involved in the heme biosynthesis. Catalyzes the anaerobic oxidative decarboxylation of propionate groups of rings A and B of coproporphyrinogen III to yield the vinyl groups in protoporphyrinogen IX.</text>
</comment>
<dbReference type="InterPro" id="IPR034505">
    <property type="entry name" value="Coproporphyrinogen-III_oxidase"/>
</dbReference>
<proteinExistence type="inferred from homology"/>
<dbReference type="PANTHER" id="PTHR13932:SF6">
    <property type="entry name" value="OXYGEN-INDEPENDENT COPROPORPHYRINOGEN III OXIDASE"/>
    <property type="match status" value="1"/>
</dbReference>
<keyword evidence="12 15" id="KW-0627">Porphyrin biosynthesis</keyword>
<dbReference type="Pfam" id="PF06969">
    <property type="entry name" value="HemN_C"/>
    <property type="match status" value="1"/>
</dbReference>
<dbReference type="PROSITE" id="PS51918">
    <property type="entry name" value="RADICAL_SAM"/>
    <property type="match status" value="1"/>
</dbReference>
<evidence type="ECO:0000256" key="10">
    <source>
        <dbReference type="ARBA" id="ARBA00023004"/>
    </source>
</evidence>
<dbReference type="GO" id="GO:0006782">
    <property type="term" value="P:protoporphyrinogen IX biosynthetic process"/>
    <property type="evidence" value="ECO:0007669"/>
    <property type="project" value="UniProtKB-UniPathway"/>
</dbReference>
<feature type="binding site" evidence="16">
    <location>
        <position position="124"/>
    </location>
    <ligand>
        <name>S-adenosyl-L-methionine</name>
        <dbReference type="ChEBI" id="CHEBI:59789"/>
        <label>1</label>
    </ligand>
</feature>
<dbReference type="Gene3D" id="1.10.10.920">
    <property type="match status" value="1"/>
</dbReference>
<feature type="binding site" evidence="16">
    <location>
        <position position="159"/>
    </location>
    <ligand>
        <name>S-adenosyl-L-methionine</name>
        <dbReference type="ChEBI" id="CHEBI:59789"/>
        <label>1</label>
    </ligand>
</feature>
<evidence type="ECO:0000256" key="17">
    <source>
        <dbReference type="PIRSR" id="PIRSR000167-2"/>
    </source>
</evidence>
<keyword evidence="21" id="KW-1185">Reference proteome</keyword>
<reference evidence="20 21" key="2">
    <citation type="submission" date="2019-03" db="EMBL/GenBank/DDBJ databases">
        <title>Draft Genome Sequences of Six Type Strains of the Genus Massilia.</title>
        <authorList>
            <person name="Miess H."/>
            <person name="Frediansyhah A."/>
            <person name="Gross H."/>
        </authorList>
    </citation>
    <scope>NUCLEOTIDE SEQUENCE [LARGE SCALE GENOMIC DNA]</scope>
    <source>
        <strain evidence="20 21">DSM 17505</strain>
    </source>
</reference>
<gene>
    <name evidence="20" type="primary">hemN</name>
    <name evidence="20" type="ORF">E1742_16395</name>
    <name evidence="19" type="ORF">GCM10007388_25790</name>
</gene>
<evidence type="ECO:0000256" key="7">
    <source>
        <dbReference type="ARBA" id="ARBA00022691"/>
    </source>
</evidence>
<keyword evidence="11 15" id="KW-0411">Iron-sulfur</keyword>
<evidence type="ECO:0000256" key="5">
    <source>
        <dbReference type="ARBA" id="ARBA00022485"/>
    </source>
</evidence>
<dbReference type="EC" id="1.3.98.3" evidence="15"/>
<dbReference type="Proteomes" id="UP000294359">
    <property type="component" value="Chromosome"/>
</dbReference>
<keyword evidence="7 15" id="KW-0949">S-adenosyl-L-methionine</keyword>
<sequence>MNAPDHKFSPAAVQFDANVIAKLTTSGPRYTSYPTADRFTPGFGYGSFLEAQAGLKMRGGRRPLSAYVHVPFCDTVCYYCACNKIGTRDRSKAITYLAYLKQEIDMQGKLFAGINRLEQLHLGGGTPTYFGDRQMEELMAHLRRNFVFAPDSEGEYSIEIDPRTVDAARVRSLRTQGFNRLSLGVQDFDPDVQKAVNRIQPAEDTIAIMNAARDAGFRSISIDLIYGLPKQTMATVEQTLSKVIVANPDRIALYNYAHMPHLFKPQRRILDADLPTPEVKLEMLALCISRLTAAGYVYIGMDHFAKPEDDLAVAQRQGRLHRNFQGYSTHAEMDLVAVGVSAISAVNATYSQNEKTLDEYYARLDEGKLPIARGYKLDHDDLLRRLIIGRLMCNFELSVSSIEQGWPVRFRDYFREELAQLAEFVDDGLLTMEDDWVTVTAKGRLTIRNICMVFDRHLRESRLQASNLSQPQPLRYSKTI</sequence>
<dbReference type="GO" id="GO:0005737">
    <property type="term" value="C:cytoplasm"/>
    <property type="evidence" value="ECO:0007669"/>
    <property type="project" value="UniProtKB-SubCell"/>
</dbReference>